<sequence>MDIFDIHNVKVEKANAMKQYQRFRKIAKLFRLVELFLAVILISWMLIQLPFVIRLFSNYFRHLFSIIISPLFIFLIGNMIILVLVVKSGQVTENPSEYCELDNAGSDLFEVIANRVQEDDVHVHVDVPVMGQEEIVYEDKRIVSEVNINTKPITGDQFNDNKNKVGQAPNNPLPNSVPNLKVYKRSQSENMMKNESCFLNPDKLNGKLRRSVTEKVANDVVEELSNEEFQKRIEGFIARQIRFHHEEKLSIVAHKS</sequence>
<dbReference type="PANTHER" id="PTHR33640">
    <property type="entry name" value="TRANSMEMBRANE PROTEIN"/>
    <property type="match status" value="1"/>
</dbReference>
<proteinExistence type="predicted"/>
<feature type="transmembrane region" description="Helical" evidence="2">
    <location>
        <begin position="63"/>
        <end position="86"/>
    </location>
</feature>
<evidence type="ECO:0000313" key="4">
    <source>
        <dbReference type="Proteomes" id="UP001206925"/>
    </source>
</evidence>
<name>A0AAD5CCD3_AMBAR</name>
<dbReference type="Proteomes" id="UP001206925">
    <property type="component" value="Unassembled WGS sequence"/>
</dbReference>
<keyword evidence="2" id="KW-0812">Transmembrane</keyword>
<dbReference type="AlphaFoldDB" id="A0AAD5CCD3"/>
<keyword evidence="2" id="KW-1133">Transmembrane helix</keyword>
<keyword evidence="4" id="KW-1185">Reference proteome</keyword>
<dbReference type="PANTHER" id="PTHR33640:SF3">
    <property type="entry name" value="DUF4408 DOMAIN-CONTAINING PROTEIN"/>
    <property type="match status" value="1"/>
</dbReference>
<comment type="caution">
    <text evidence="3">The sequence shown here is derived from an EMBL/GenBank/DDBJ whole genome shotgun (WGS) entry which is preliminary data.</text>
</comment>
<gene>
    <name evidence="3" type="ORF">M8C21_010741</name>
</gene>
<evidence type="ECO:0000256" key="1">
    <source>
        <dbReference type="SAM" id="MobiDB-lite"/>
    </source>
</evidence>
<feature type="region of interest" description="Disordered" evidence="1">
    <location>
        <begin position="153"/>
        <end position="175"/>
    </location>
</feature>
<protein>
    <recommendedName>
        <fullName evidence="5">Transmembrane protein</fullName>
    </recommendedName>
</protein>
<accession>A0AAD5CCD3</accession>
<keyword evidence="2" id="KW-0472">Membrane</keyword>
<reference evidence="3" key="1">
    <citation type="submission" date="2022-06" db="EMBL/GenBank/DDBJ databases">
        <title>Uncovering the hologenomic basis of an extraordinary plant invasion.</title>
        <authorList>
            <person name="Bieker V.C."/>
            <person name="Martin M.D."/>
            <person name="Gilbert T."/>
            <person name="Hodgins K."/>
            <person name="Battlay P."/>
            <person name="Petersen B."/>
            <person name="Wilson J."/>
        </authorList>
    </citation>
    <scope>NUCLEOTIDE SEQUENCE</scope>
    <source>
        <strain evidence="3">AA19_3_7</strain>
        <tissue evidence="3">Leaf</tissue>
    </source>
</reference>
<dbReference type="EMBL" id="JAMZMK010008628">
    <property type="protein sequence ID" value="KAI7739398.1"/>
    <property type="molecule type" value="Genomic_DNA"/>
</dbReference>
<evidence type="ECO:0000313" key="3">
    <source>
        <dbReference type="EMBL" id="KAI7739398.1"/>
    </source>
</evidence>
<organism evidence="3 4">
    <name type="scientific">Ambrosia artemisiifolia</name>
    <name type="common">Common ragweed</name>
    <dbReference type="NCBI Taxonomy" id="4212"/>
    <lineage>
        <taxon>Eukaryota</taxon>
        <taxon>Viridiplantae</taxon>
        <taxon>Streptophyta</taxon>
        <taxon>Embryophyta</taxon>
        <taxon>Tracheophyta</taxon>
        <taxon>Spermatophyta</taxon>
        <taxon>Magnoliopsida</taxon>
        <taxon>eudicotyledons</taxon>
        <taxon>Gunneridae</taxon>
        <taxon>Pentapetalae</taxon>
        <taxon>asterids</taxon>
        <taxon>campanulids</taxon>
        <taxon>Asterales</taxon>
        <taxon>Asteraceae</taxon>
        <taxon>Asteroideae</taxon>
        <taxon>Heliantheae alliance</taxon>
        <taxon>Heliantheae</taxon>
        <taxon>Ambrosia</taxon>
    </lineage>
</organism>
<feature type="transmembrane region" description="Helical" evidence="2">
    <location>
        <begin position="29"/>
        <end position="51"/>
    </location>
</feature>
<evidence type="ECO:0008006" key="5">
    <source>
        <dbReference type="Google" id="ProtNLM"/>
    </source>
</evidence>
<evidence type="ECO:0000256" key="2">
    <source>
        <dbReference type="SAM" id="Phobius"/>
    </source>
</evidence>